<dbReference type="EMBL" id="JADQDP010000002">
    <property type="protein sequence ID" value="MBF9142187.1"/>
    <property type="molecule type" value="Genomic_DNA"/>
</dbReference>
<reference evidence="3 4" key="1">
    <citation type="submission" date="2020-11" db="EMBL/GenBank/DDBJ databases">
        <authorList>
            <person name="Kim M.K."/>
        </authorList>
    </citation>
    <scope>NUCLEOTIDE SEQUENCE [LARGE SCALE GENOMIC DNA]</scope>
    <source>
        <strain evidence="3 4">BT439</strain>
    </source>
</reference>
<protein>
    <recommendedName>
        <fullName evidence="5">Cell surface protein SprA</fullName>
    </recommendedName>
</protein>
<feature type="signal peptide" evidence="2">
    <location>
        <begin position="1"/>
        <end position="30"/>
    </location>
</feature>
<dbReference type="Proteomes" id="UP000645610">
    <property type="component" value="Unassembled WGS sequence"/>
</dbReference>
<keyword evidence="4" id="KW-1185">Reference proteome</keyword>
<sequence>MIRRFRLCFPLVGLLVAALFFLIQTQTAQAQTRPAKTDTPPPSTRRCRWVRLTPGRDTTFFQLADTLTVVPSSVLAQRRGVDYDGRTDRYRWVRPAPRDSSGAPVADSLEVCYRVLPLRLTAARYRRPIGLMDSLSFRKPMLGMEDFSVKEQILSTPGINKTGNLARGISFGNTQNVFVNSALNLQLEGKLAENINLTAAISDQNVPFQPEGNTQQLQQFDKIYITLTNPNWSLTAGDVVLRNKPDYFLRYYKNIQGAAAEANFGPPIIGLAGTGAAQGVSNATFLNGQMGQLANGSLPAGPGNTTAPATLNPPAISQPQLTDPNRQGSSGAVPPLPRGDAAPVTGATVNSSGVRRGLVWRSSTSAAGGVAKGKFASIDVPPIDNVQGPYRLNGPNGEPYIIVLANSEKVYLDGRLQTRGFDADYTIDYNLAEVTFTPRHLITRNSRIKIDFEYSDLNYARSLVTASHYQQLGRLSVHGNFYQEADNPNNALNINLQDTMLVRQLTQAGNVSVAQVAGGDSVPYTRTRVLYNRDPRTGRFSRAVGADTLRGVYAVQFTDVGQGGGTYILSTNQADVTSNGRVYQYVGPGQGRYLPVRRVATPLRKQMATAGLSLQVDSTTTVFVDAAHSRLDRNRFSPASDQDGAVRVGYVMQDRRLPAALARGALRGYRLRSTLDYEYTGKYFSPIDRYRDIEFERNWSNVSTQQSTGVASVAREDNIFNFSVGAAKDINNNVSYRLSRRFRPGEVSGLQHWLDAAQKVGNLELRGSLFVLNSDAGRFHSNWARGEATGRFVGGRVVPGYTYRFDKNRVSSASTDTIRSANYFDEHNVFLQSRDSARTQFRLDYSYRRDQTPNKEQNALQLRGTAQTWQGTLASRLSKNQDVRLLGTYRDLDSLGLAHNRTVLGQVFYNASLFQNQVRSELNYSVATGRELKRDYSFLAVPAGQGTHYYAGDLNGNGIQEKEEFFEAQTPDAQYRTFIKVYLPTTDYITAFTNRLSYRLTTAAPRGWREAGGWRAAASRFATLTSITVDRRTTDPRLLSRLSPFSYDKEDDQLLAFNQLFRNTLYFNRSNPVFGAEFTVQQTQQKTLLAQGRDLRNLSTQSLLLRRTLATSFTGRLTGTRDIRESTSNYLLTRNYRLLIYTLQPEVSYQPSSSLRFTGTYLRTHKQNTLTADLPTYPTPTPAQTNPGIFDELGLEIRVSQVNKRTITAATRYTRVKFDVARPEDLNSVVAIEILNALRPGSNFTWNLNIEQRLSNGLNITLAYDGRKAQGLNAVHTGRMQVAVLF</sequence>
<evidence type="ECO:0000313" key="3">
    <source>
        <dbReference type="EMBL" id="MBF9142187.1"/>
    </source>
</evidence>
<evidence type="ECO:0000313" key="4">
    <source>
        <dbReference type="Proteomes" id="UP000645610"/>
    </source>
</evidence>
<keyword evidence="2" id="KW-0732">Signal</keyword>
<accession>A0A931BH50</accession>
<organism evidence="3 4">
    <name type="scientific">Hymenobacter properus</name>
    <dbReference type="NCBI Taxonomy" id="2791026"/>
    <lineage>
        <taxon>Bacteria</taxon>
        <taxon>Pseudomonadati</taxon>
        <taxon>Bacteroidota</taxon>
        <taxon>Cytophagia</taxon>
        <taxon>Cytophagales</taxon>
        <taxon>Hymenobacteraceae</taxon>
        <taxon>Hymenobacter</taxon>
    </lineage>
</organism>
<proteinExistence type="predicted"/>
<dbReference type="RefSeq" id="WP_196286506.1">
    <property type="nucleotide sequence ID" value="NZ_JADQDP010000002.1"/>
</dbReference>
<feature type="chain" id="PRO_5037458220" description="Cell surface protein SprA" evidence="2">
    <location>
        <begin position="31"/>
        <end position="1286"/>
    </location>
</feature>
<evidence type="ECO:0000256" key="1">
    <source>
        <dbReference type="SAM" id="MobiDB-lite"/>
    </source>
</evidence>
<feature type="compositionally biased region" description="Polar residues" evidence="1">
    <location>
        <begin position="303"/>
        <end position="330"/>
    </location>
</feature>
<gene>
    <name evidence="3" type="ORF">I2I01_11105</name>
</gene>
<evidence type="ECO:0008006" key="5">
    <source>
        <dbReference type="Google" id="ProtNLM"/>
    </source>
</evidence>
<evidence type="ECO:0000256" key="2">
    <source>
        <dbReference type="SAM" id="SignalP"/>
    </source>
</evidence>
<feature type="region of interest" description="Disordered" evidence="1">
    <location>
        <begin position="296"/>
        <end position="349"/>
    </location>
</feature>
<comment type="caution">
    <text evidence="3">The sequence shown here is derived from an EMBL/GenBank/DDBJ whole genome shotgun (WGS) entry which is preliminary data.</text>
</comment>
<name>A0A931BH50_9BACT</name>